<organism evidence="1 2">
    <name type="scientific">Weissella viridescens</name>
    <name type="common">Lactobacillus viridescens</name>
    <dbReference type="NCBI Taxonomy" id="1629"/>
    <lineage>
        <taxon>Bacteria</taxon>
        <taxon>Bacillati</taxon>
        <taxon>Bacillota</taxon>
        <taxon>Bacilli</taxon>
        <taxon>Lactobacillales</taxon>
        <taxon>Lactobacillaceae</taxon>
        <taxon>Weissella</taxon>
    </lineage>
</organism>
<evidence type="ECO:0000313" key="1">
    <source>
        <dbReference type="EMBL" id="SUP61153.1"/>
    </source>
</evidence>
<evidence type="ECO:0000313" key="2">
    <source>
        <dbReference type="Proteomes" id="UP000254621"/>
    </source>
</evidence>
<protein>
    <submittedName>
        <fullName evidence="1">Uncharacterized protein</fullName>
    </submittedName>
</protein>
<dbReference type="AlphaFoldDB" id="A0A380P7H1"/>
<proteinExistence type="predicted"/>
<name>A0A380P7H1_WEIVI</name>
<sequence length="76" mass="8875">MEQRIEPLAQQSAKAQDYKDQKQAFEQLDQSRLQIELTEWHQTLETTIAERDAQSVQQQTISETVTQAQTDLQKQN</sequence>
<dbReference type="EMBL" id="UHIV01000006">
    <property type="protein sequence ID" value="SUP61153.1"/>
    <property type="molecule type" value="Genomic_DNA"/>
</dbReference>
<reference evidence="1 2" key="1">
    <citation type="submission" date="2018-06" db="EMBL/GenBank/DDBJ databases">
        <authorList>
            <consortium name="Pathogen Informatics"/>
            <person name="Doyle S."/>
        </authorList>
    </citation>
    <scope>NUCLEOTIDE SEQUENCE [LARGE SCALE GENOMIC DNA]</scope>
    <source>
        <strain evidence="1 2">NCTC13645</strain>
    </source>
</reference>
<accession>A0A380P7H1</accession>
<gene>
    <name evidence="1" type="ORF">NCTC13645_02285</name>
</gene>
<dbReference type="Proteomes" id="UP000254621">
    <property type="component" value="Unassembled WGS sequence"/>
</dbReference>